<dbReference type="EC" id="7.1.1.-" evidence="5"/>
<keyword evidence="5" id="KW-0813">Transport</keyword>
<feature type="transmembrane region" description="Helical" evidence="5">
    <location>
        <begin position="33"/>
        <end position="50"/>
    </location>
</feature>
<keyword evidence="5" id="KW-0520">NAD</keyword>
<protein>
    <recommendedName>
        <fullName evidence="5">NADH-quinone oxidoreductase subunit N</fullName>
        <ecNumber evidence="5">7.1.1.-</ecNumber>
    </recommendedName>
    <alternativeName>
        <fullName evidence="5">NADH dehydrogenase I subunit N</fullName>
    </alternativeName>
    <alternativeName>
        <fullName evidence="5">NDH-1 subunit N</fullName>
    </alternativeName>
</protein>
<evidence type="ECO:0000256" key="1">
    <source>
        <dbReference type="ARBA" id="ARBA00004127"/>
    </source>
</evidence>
<comment type="function">
    <text evidence="5">NDH-1 shuttles electrons from NADH, via FMN and iron-sulfur (Fe-S) centers, to quinones in the respiratory chain. The immediate electron acceptor for the enzyme in this species is believed to be ubiquinone. Couples the redox reaction to proton translocation (for every two electrons transferred, four hydrogen ions are translocated across the cytoplasmic membrane), and thus conserves the redox energy in a proton gradient.</text>
</comment>
<keyword evidence="9" id="KW-1185">Reference proteome</keyword>
<comment type="subcellular location">
    <subcellularLocation>
        <location evidence="5">Cell membrane</location>
        <topology evidence="5">Multi-pass membrane protein</topology>
    </subcellularLocation>
    <subcellularLocation>
        <location evidence="1">Endomembrane system</location>
        <topology evidence="1">Multi-pass membrane protein</topology>
    </subcellularLocation>
    <subcellularLocation>
        <location evidence="6">Membrane</location>
        <topology evidence="6">Multi-pass membrane protein</topology>
    </subcellularLocation>
</comment>
<comment type="similarity">
    <text evidence="5">Belongs to the complex I subunit 2 family.</text>
</comment>
<dbReference type="RefSeq" id="WP_311363862.1">
    <property type="nucleotide sequence ID" value="NZ_JAVRIC010000004.1"/>
</dbReference>
<gene>
    <name evidence="5" type="primary">nuoN</name>
    <name evidence="8" type="ORF">RM530_03705</name>
</gene>
<reference evidence="8 9" key="1">
    <citation type="submission" date="2023-09" db="EMBL/GenBank/DDBJ databases">
        <authorList>
            <person name="Rey-Velasco X."/>
        </authorList>
    </citation>
    <scope>NUCLEOTIDE SEQUENCE [LARGE SCALE GENOMIC DNA]</scope>
    <source>
        <strain evidence="8 9">W345</strain>
    </source>
</reference>
<comment type="catalytic activity">
    <reaction evidence="5">
        <text>a quinone + NADH + 5 H(+)(in) = a quinol + NAD(+) + 4 H(+)(out)</text>
        <dbReference type="Rhea" id="RHEA:57888"/>
        <dbReference type="ChEBI" id="CHEBI:15378"/>
        <dbReference type="ChEBI" id="CHEBI:24646"/>
        <dbReference type="ChEBI" id="CHEBI:57540"/>
        <dbReference type="ChEBI" id="CHEBI:57945"/>
        <dbReference type="ChEBI" id="CHEBI:132124"/>
    </reaction>
</comment>
<proteinExistence type="inferred from homology"/>
<keyword evidence="5" id="KW-0830">Ubiquinone</keyword>
<name>A0ABU2WF29_9GAMM</name>
<dbReference type="Pfam" id="PF00361">
    <property type="entry name" value="Proton_antipo_M"/>
    <property type="match status" value="1"/>
</dbReference>
<feature type="transmembrane region" description="Helical" evidence="5">
    <location>
        <begin position="395"/>
        <end position="415"/>
    </location>
</feature>
<organism evidence="8 9">
    <name type="scientific">Banduia mediterranea</name>
    <dbReference type="NCBI Taxonomy" id="3075609"/>
    <lineage>
        <taxon>Bacteria</taxon>
        <taxon>Pseudomonadati</taxon>
        <taxon>Pseudomonadota</taxon>
        <taxon>Gammaproteobacteria</taxon>
        <taxon>Nevskiales</taxon>
        <taxon>Algiphilaceae</taxon>
        <taxon>Banduia</taxon>
    </lineage>
</organism>
<dbReference type="PANTHER" id="PTHR22773">
    <property type="entry name" value="NADH DEHYDROGENASE"/>
    <property type="match status" value="1"/>
</dbReference>
<dbReference type="InterPro" id="IPR010096">
    <property type="entry name" value="NADH-Q_OxRdtase_suN/2"/>
</dbReference>
<feature type="transmembrane region" description="Helical" evidence="5">
    <location>
        <begin position="70"/>
        <end position="90"/>
    </location>
</feature>
<evidence type="ECO:0000256" key="5">
    <source>
        <dbReference type="HAMAP-Rule" id="MF_00445"/>
    </source>
</evidence>
<feature type="transmembrane region" description="Helical" evidence="5">
    <location>
        <begin position="102"/>
        <end position="119"/>
    </location>
</feature>
<dbReference type="EMBL" id="JAVRIC010000004">
    <property type="protein sequence ID" value="MDT0496470.1"/>
    <property type="molecule type" value="Genomic_DNA"/>
</dbReference>
<feature type="transmembrane region" description="Helical" evidence="5">
    <location>
        <begin position="267"/>
        <end position="285"/>
    </location>
</feature>
<keyword evidence="5" id="KW-1278">Translocase</keyword>
<keyword evidence="5" id="KW-1003">Cell membrane</keyword>
<dbReference type="NCBIfam" id="TIGR01770">
    <property type="entry name" value="NDH_I_N"/>
    <property type="match status" value="1"/>
</dbReference>
<evidence type="ECO:0000256" key="6">
    <source>
        <dbReference type="RuleBase" id="RU000320"/>
    </source>
</evidence>
<keyword evidence="2 5" id="KW-0812">Transmembrane</keyword>
<evidence type="ECO:0000259" key="7">
    <source>
        <dbReference type="Pfam" id="PF00361"/>
    </source>
</evidence>
<comment type="caution">
    <text evidence="8">The sequence shown here is derived from an EMBL/GenBank/DDBJ whole genome shotgun (WGS) entry which is preliminary data.</text>
</comment>
<evidence type="ECO:0000313" key="8">
    <source>
        <dbReference type="EMBL" id="MDT0496470.1"/>
    </source>
</evidence>
<feature type="domain" description="NADH:quinone oxidoreductase/Mrp antiporter transmembrane" evidence="7">
    <location>
        <begin position="119"/>
        <end position="410"/>
    </location>
</feature>
<feature type="transmembrane region" description="Helical" evidence="5">
    <location>
        <begin position="361"/>
        <end position="383"/>
    </location>
</feature>
<feature type="transmembrane region" description="Helical" evidence="5">
    <location>
        <begin position="235"/>
        <end position="255"/>
    </location>
</feature>
<dbReference type="Proteomes" id="UP001254608">
    <property type="component" value="Unassembled WGS sequence"/>
</dbReference>
<feature type="transmembrane region" description="Helical" evidence="5">
    <location>
        <begin position="198"/>
        <end position="223"/>
    </location>
</feature>
<evidence type="ECO:0000256" key="4">
    <source>
        <dbReference type="ARBA" id="ARBA00023136"/>
    </source>
</evidence>
<comment type="subunit">
    <text evidence="5">NDH-1 is composed of 14 different subunits. Subunits NuoA, H, J, K, L, M, N constitute the membrane sector of the complex.</text>
</comment>
<dbReference type="HAMAP" id="MF_00445">
    <property type="entry name" value="NDH1_NuoN_1"/>
    <property type="match status" value="1"/>
</dbReference>
<dbReference type="PRINTS" id="PR01434">
    <property type="entry name" value="NADHDHGNASE5"/>
</dbReference>
<feature type="transmembrane region" description="Helical" evidence="5">
    <location>
        <begin position="6"/>
        <end position="26"/>
    </location>
</feature>
<evidence type="ECO:0000256" key="2">
    <source>
        <dbReference type="ARBA" id="ARBA00022692"/>
    </source>
</evidence>
<keyword evidence="4 5" id="KW-0472">Membrane</keyword>
<evidence type="ECO:0000313" key="9">
    <source>
        <dbReference type="Proteomes" id="UP001254608"/>
    </source>
</evidence>
<accession>A0ABU2WF29</accession>
<keyword evidence="3 5" id="KW-1133">Transmembrane helix</keyword>
<feature type="transmembrane region" description="Helical" evidence="5">
    <location>
        <begin position="320"/>
        <end position="340"/>
    </location>
</feature>
<evidence type="ECO:0000256" key="3">
    <source>
        <dbReference type="ARBA" id="ARBA00022989"/>
    </source>
</evidence>
<keyword evidence="5" id="KW-0874">Quinone</keyword>
<sequence>MPIGDVGPEIALALAAVAALLAAAFLPQSRQPLCAGIALLGVLAALLLGAQQLTTPPRLGFSGSWALDGIAVQARLLIVLASGLCVLLAPRWLADDRRHGEFYSLLLLSALGAMMLAGAADLLQLSLAVLLSSVTGYTLAAYHRDWSISVEAGMKYFLIGAFANALLMVGVTLLFGLLGTTRYDAMATALAGAEASPLLLIGAGLCVLGIAFKLAAFPLHAWLPDVAEGAPVPAAAFLTVVPKVGAAVALARLVGLFPVETLDLRPLVAVLALLTMSLGNLAALWQDDLRRLLGWSSVSQSGYALVAVALVGLSPRAEAALLYFLLGYALANLAAFAVVAELRGRTRLVDYAGLGAIRPMAALVLVVSLLSLTGIPPLVGFVGKLLLFSVAIDGGYAWLAVAAVINTVISLFYYLRPIGTVYFGSTRSAVAVLGGSIRLSLVLVGSALLLAGLAADWLLQLAVTAHLLALID</sequence>
<dbReference type="InterPro" id="IPR001750">
    <property type="entry name" value="ND/Mrp_TM"/>
</dbReference>
<feature type="transmembrane region" description="Helical" evidence="5">
    <location>
        <begin position="156"/>
        <end position="178"/>
    </location>
</feature>
<feature type="transmembrane region" description="Helical" evidence="5">
    <location>
        <begin position="436"/>
        <end position="459"/>
    </location>
</feature>